<gene>
    <name evidence="1" type="ORF">NM688_g7791</name>
</gene>
<reference evidence="1" key="1">
    <citation type="submission" date="2022-07" db="EMBL/GenBank/DDBJ databases">
        <title>Genome Sequence of Phlebia brevispora.</title>
        <authorList>
            <person name="Buettner E."/>
        </authorList>
    </citation>
    <scope>NUCLEOTIDE SEQUENCE</scope>
    <source>
        <strain evidence="1">MPL23</strain>
    </source>
</reference>
<evidence type="ECO:0000313" key="1">
    <source>
        <dbReference type="EMBL" id="KAJ3529884.1"/>
    </source>
</evidence>
<name>A0ACC1S1D7_9APHY</name>
<organism evidence="1 2">
    <name type="scientific">Phlebia brevispora</name>
    <dbReference type="NCBI Taxonomy" id="194682"/>
    <lineage>
        <taxon>Eukaryota</taxon>
        <taxon>Fungi</taxon>
        <taxon>Dikarya</taxon>
        <taxon>Basidiomycota</taxon>
        <taxon>Agaricomycotina</taxon>
        <taxon>Agaricomycetes</taxon>
        <taxon>Polyporales</taxon>
        <taxon>Meruliaceae</taxon>
        <taxon>Phlebia</taxon>
    </lineage>
</organism>
<protein>
    <submittedName>
        <fullName evidence="1">Uncharacterized protein</fullName>
    </submittedName>
</protein>
<dbReference type="EMBL" id="JANHOG010001915">
    <property type="protein sequence ID" value="KAJ3529884.1"/>
    <property type="molecule type" value="Genomic_DNA"/>
</dbReference>
<dbReference type="Proteomes" id="UP001148662">
    <property type="component" value="Unassembled WGS sequence"/>
</dbReference>
<sequence length="305" mass="33842">MSLRTTRRSADGRAPEDASKLLSRKRAGSTPPTSEVKHPKLDQDAAVAAKSDGSTAENSSTTADSQPVTQHPAADTDNDVSTINIDYIPSNVLPRVRIAMAHAIAKHNRHPIANIISGDTGWGGTGSRWLLFHGKIVTALFVAQIRRTSFFTMDNGNKSPGRYASIRFRFIREVDDTNGRVLTYGASKPPSTTVKRTFRASCPTCRGPETYFFKEVYDGTTKFKAKALMEHLTYDAIKPNDICLIEARIQRWDSAKRKGWEHDWASQLHLEAITKLYAAPDDLPEDVESDDDEPRAGTDEEFEGF</sequence>
<proteinExistence type="predicted"/>
<evidence type="ECO:0000313" key="2">
    <source>
        <dbReference type="Proteomes" id="UP001148662"/>
    </source>
</evidence>
<accession>A0ACC1S1D7</accession>
<comment type="caution">
    <text evidence="1">The sequence shown here is derived from an EMBL/GenBank/DDBJ whole genome shotgun (WGS) entry which is preliminary data.</text>
</comment>
<keyword evidence="2" id="KW-1185">Reference proteome</keyword>